<keyword evidence="1" id="KW-0812">Transmembrane</keyword>
<sequence>MGVGGKTFFLAACVGVSKFFLVDFGSSIVWTGGLLLFIGVASFFLPPSVFPEPNSFKIISRIINLRWGPDNGIPTGVLMGSGLGFSLTAMITGKFTGLPANVKAMDIKLACKRYQ</sequence>
<evidence type="ECO:0000313" key="2">
    <source>
        <dbReference type="EMBL" id="CAG6744934.1"/>
    </source>
</evidence>
<dbReference type="EMBL" id="HBUF01479298">
    <property type="protein sequence ID" value="CAG6744934.1"/>
    <property type="molecule type" value="Transcribed_RNA"/>
</dbReference>
<organism evidence="2">
    <name type="scientific">Cacopsylla melanoneura</name>
    <dbReference type="NCBI Taxonomy" id="428564"/>
    <lineage>
        <taxon>Eukaryota</taxon>
        <taxon>Metazoa</taxon>
        <taxon>Ecdysozoa</taxon>
        <taxon>Arthropoda</taxon>
        <taxon>Hexapoda</taxon>
        <taxon>Insecta</taxon>
        <taxon>Pterygota</taxon>
        <taxon>Neoptera</taxon>
        <taxon>Paraneoptera</taxon>
        <taxon>Hemiptera</taxon>
        <taxon>Sternorrhyncha</taxon>
        <taxon>Psylloidea</taxon>
        <taxon>Psyllidae</taxon>
        <taxon>Psyllinae</taxon>
        <taxon>Cacopsylla</taxon>
    </lineage>
</organism>
<keyword evidence="1" id="KW-0472">Membrane</keyword>
<name>A0A8D8ZC68_9HEMI</name>
<dbReference type="AlphaFoldDB" id="A0A8D8ZC68"/>
<protein>
    <submittedName>
        <fullName evidence="2">Uncharacterized protein</fullName>
    </submittedName>
</protein>
<keyword evidence="1" id="KW-1133">Transmembrane helix</keyword>
<reference evidence="2" key="1">
    <citation type="submission" date="2021-05" db="EMBL/GenBank/DDBJ databases">
        <authorList>
            <person name="Alioto T."/>
            <person name="Alioto T."/>
            <person name="Gomez Garrido J."/>
        </authorList>
    </citation>
    <scope>NUCLEOTIDE SEQUENCE</scope>
</reference>
<dbReference type="EMBL" id="HBUF01140431">
    <property type="protein sequence ID" value="CAG6646146.1"/>
    <property type="molecule type" value="Transcribed_RNA"/>
</dbReference>
<evidence type="ECO:0000256" key="1">
    <source>
        <dbReference type="SAM" id="Phobius"/>
    </source>
</evidence>
<feature type="transmembrane region" description="Helical" evidence="1">
    <location>
        <begin position="28"/>
        <end position="50"/>
    </location>
</feature>
<accession>A0A8D8ZC68</accession>
<proteinExistence type="predicted"/>